<reference evidence="2" key="1">
    <citation type="journal article" date="2019" name="Int. J. Syst. Evol. Microbiol.">
        <title>The Global Catalogue of Microorganisms (GCM) 10K type strain sequencing project: providing services to taxonomists for standard genome sequencing and annotation.</title>
        <authorList>
            <consortium name="The Broad Institute Genomics Platform"/>
            <consortium name="The Broad Institute Genome Sequencing Center for Infectious Disease"/>
            <person name="Wu L."/>
            <person name="Ma J."/>
        </authorList>
    </citation>
    <scope>NUCLEOTIDE SEQUENCE [LARGE SCALE GENOMIC DNA]</scope>
    <source>
        <strain evidence="2">CCUG 63369</strain>
    </source>
</reference>
<evidence type="ECO:0000313" key="1">
    <source>
        <dbReference type="EMBL" id="MFD0800644.1"/>
    </source>
</evidence>
<proteinExistence type="predicted"/>
<name>A0ABW3BCZ6_9ACTN</name>
<keyword evidence="2" id="KW-1185">Reference proteome</keyword>
<dbReference type="Proteomes" id="UP001596956">
    <property type="component" value="Unassembled WGS sequence"/>
</dbReference>
<organism evidence="1 2">
    <name type="scientific">Streptomonospora algeriensis</name>
    <dbReference type="NCBI Taxonomy" id="995084"/>
    <lineage>
        <taxon>Bacteria</taxon>
        <taxon>Bacillati</taxon>
        <taxon>Actinomycetota</taxon>
        <taxon>Actinomycetes</taxon>
        <taxon>Streptosporangiales</taxon>
        <taxon>Nocardiopsidaceae</taxon>
        <taxon>Streptomonospora</taxon>
    </lineage>
</organism>
<evidence type="ECO:0000313" key="2">
    <source>
        <dbReference type="Proteomes" id="UP001596956"/>
    </source>
</evidence>
<sequence length="68" mass="7418">MLEPVVATPADRRTASILRRAAVLASRLRSRPYSNSAEARRLQADLTDFCRAPAALPTAPPERQDEGS</sequence>
<accession>A0ABW3BCZ6</accession>
<comment type="caution">
    <text evidence="1">The sequence shown here is derived from an EMBL/GenBank/DDBJ whole genome shotgun (WGS) entry which is preliminary data.</text>
</comment>
<protein>
    <submittedName>
        <fullName evidence="1">Uncharacterized protein</fullName>
    </submittedName>
</protein>
<gene>
    <name evidence="1" type="ORF">ACFQZU_04835</name>
</gene>
<dbReference type="EMBL" id="JBHTHR010000079">
    <property type="protein sequence ID" value="MFD0800644.1"/>
    <property type="molecule type" value="Genomic_DNA"/>
</dbReference>